<dbReference type="GO" id="GO:0020037">
    <property type="term" value="F:heme binding"/>
    <property type="evidence" value="ECO:0007669"/>
    <property type="project" value="InterPro"/>
</dbReference>
<sequence>MATYGDRWDAFIQNKAIFAALGLVTHGLLNNSEPDYKFYAIIPLWVQLFTFATLVEYFVGSASQSFLAAVFLVTSAAAAYFGTFIASVLIYRAFFHRLRKFPGPFLARLSKLYAVHVTLNGPYYEEIERLHREHGAFVRTGPRELSIADSDAIPLLNGPQARVIKGPWYDHSKHIEGAALHTTRDKAEHRMKRKDWDRALGASSLREYSPRINRHTTELISQLSSRIEKGEGDNLRMSDWMSFYSGDVIGDIGFSREFGMIREGKRAKLIQKLHDSMPAVSILYHLPWVIGLITRTGAEAGAKGLFEFMHWAREALKERKKVCALPSLNEPQEKDIMSFLLEEDDPDIPQDRNADARIIIVAGMDTTASTLTFLMYELCKNPDIQLKLREEVQRVAGERSFLDVDDLTNIQYLEDVVNETLRLHPAASSGVQRETPPEGLNVNGTYIPGKILTWMPMYTLHRSAAYFPQPLTFIPERWSSQPDLIQNKQAFMPFLTGPHKCVGWQLAIRELRSVTANMLLNFEIGFVDGDTGESVESEARDCFATISGPLDVRLRPLK</sequence>
<evidence type="ECO:0000256" key="7">
    <source>
        <dbReference type="PIRSR" id="PIRSR602401-1"/>
    </source>
</evidence>
<dbReference type="InterPro" id="IPR002401">
    <property type="entry name" value="Cyt_P450_E_grp-I"/>
</dbReference>
<organism evidence="9 10">
    <name type="scientific">Lophiotrema nucula</name>
    <dbReference type="NCBI Taxonomy" id="690887"/>
    <lineage>
        <taxon>Eukaryota</taxon>
        <taxon>Fungi</taxon>
        <taxon>Dikarya</taxon>
        <taxon>Ascomycota</taxon>
        <taxon>Pezizomycotina</taxon>
        <taxon>Dothideomycetes</taxon>
        <taxon>Pleosporomycetidae</taxon>
        <taxon>Pleosporales</taxon>
        <taxon>Lophiotremataceae</taxon>
        <taxon>Lophiotrema</taxon>
    </lineage>
</organism>
<dbReference type="SUPFAM" id="SSF48264">
    <property type="entry name" value="Cytochrome P450"/>
    <property type="match status" value="1"/>
</dbReference>
<dbReference type="PANTHER" id="PTHR24305">
    <property type="entry name" value="CYTOCHROME P450"/>
    <property type="match status" value="1"/>
</dbReference>
<evidence type="ECO:0000256" key="3">
    <source>
        <dbReference type="ARBA" id="ARBA00022723"/>
    </source>
</evidence>
<proteinExistence type="inferred from homology"/>
<evidence type="ECO:0000256" key="8">
    <source>
        <dbReference type="SAM" id="Phobius"/>
    </source>
</evidence>
<name>A0A6A5ZL41_9PLEO</name>
<dbReference type="Gene3D" id="1.10.630.10">
    <property type="entry name" value="Cytochrome P450"/>
    <property type="match status" value="1"/>
</dbReference>
<dbReference type="InterPro" id="IPR050121">
    <property type="entry name" value="Cytochrome_P450_monoxygenase"/>
</dbReference>
<keyword evidence="4" id="KW-0560">Oxidoreductase</keyword>
<feature type="transmembrane region" description="Helical" evidence="8">
    <location>
        <begin position="38"/>
        <end position="60"/>
    </location>
</feature>
<dbReference type="PRINTS" id="PR00385">
    <property type="entry name" value="P450"/>
</dbReference>
<dbReference type="PANTHER" id="PTHR24305:SF187">
    <property type="entry name" value="P450, PUTATIVE (EUROFUNG)-RELATED"/>
    <property type="match status" value="1"/>
</dbReference>
<keyword evidence="8" id="KW-0812">Transmembrane</keyword>
<keyword evidence="8" id="KW-1133">Transmembrane helix</keyword>
<keyword evidence="10" id="KW-1185">Reference proteome</keyword>
<dbReference type="OrthoDB" id="6692864at2759"/>
<evidence type="ECO:0000256" key="4">
    <source>
        <dbReference type="ARBA" id="ARBA00023002"/>
    </source>
</evidence>
<reference evidence="9" key="1">
    <citation type="journal article" date="2020" name="Stud. Mycol.">
        <title>101 Dothideomycetes genomes: a test case for predicting lifestyles and emergence of pathogens.</title>
        <authorList>
            <person name="Haridas S."/>
            <person name="Albert R."/>
            <person name="Binder M."/>
            <person name="Bloem J."/>
            <person name="Labutti K."/>
            <person name="Salamov A."/>
            <person name="Andreopoulos B."/>
            <person name="Baker S."/>
            <person name="Barry K."/>
            <person name="Bills G."/>
            <person name="Bluhm B."/>
            <person name="Cannon C."/>
            <person name="Castanera R."/>
            <person name="Culley D."/>
            <person name="Daum C."/>
            <person name="Ezra D."/>
            <person name="Gonzalez J."/>
            <person name="Henrissat B."/>
            <person name="Kuo A."/>
            <person name="Liang C."/>
            <person name="Lipzen A."/>
            <person name="Lutzoni F."/>
            <person name="Magnuson J."/>
            <person name="Mondo S."/>
            <person name="Nolan M."/>
            <person name="Ohm R."/>
            <person name="Pangilinan J."/>
            <person name="Park H.-J."/>
            <person name="Ramirez L."/>
            <person name="Alfaro M."/>
            <person name="Sun H."/>
            <person name="Tritt A."/>
            <person name="Yoshinaga Y."/>
            <person name="Zwiers L.-H."/>
            <person name="Turgeon B."/>
            <person name="Goodwin S."/>
            <person name="Spatafora J."/>
            <person name="Crous P."/>
            <person name="Grigoriev I."/>
        </authorList>
    </citation>
    <scope>NUCLEOTIDE SEQUENCE</scope>
    <source>
        <strain evidence="9">CBS 627.86</strain>
    </source>
</reference>
<dbReference type="Pfam" id="PF00067">
    <property type="entry name" value="p450"/>
    <property type="match status" value="1"/>
</dbReference>
<keyword evidence="6" id="KW-0503">Monooxygenase</keyword>
<dbReference type="InterPro" id="IPR001128">
    <property type="entry name" value="Cyt_P450"/>
</dbReference>
<accession>A0A6A5ZL41</accession>
<feature type="binding site" description="axial binding residue" evidence="7">
    <location>
        <position position="501"/>
    </location>
    <ligand>
        <name>heme</name>
        <dbReference type="ChEBI" id="CHEBI:30413"/>
    </ligand>
    <ligandPart>
        <name>Fe</name>
        <dbReference type="ChEBI" id="CHEBI:18248"/>
    </ligandPart>
</feature>
<keyword evidence="8" id="KW-0472">Membrane</keyword>
<comment type="cofactor">
    <cofactor evidence="1 7">
        <name>heme</name>
        <dbReference type="ChEBI" id="CHEBI:30413"/>
    </cofactor>
</comment>
<dbReference type="GO" id="GO:0005506">
    <property type="term" value="F:iron ion binding"/>
    <property type="evidence" value="ECO:0007669"/>
    <property type="project" value="InterPro"/>
</dbReference>
<dbReference type="GO" id="GO:0016705">
    <property type="term" value="F:oxidoreductase activity, acting on paired donors, with incorporation or reduction of molecular oxygen"/>
    <property type="evidence" value="ECO:0007669"/>
    <property type="project" value="InterPro"/>
</dbReference>
<evidence type="ECO:0000256" key="1">
    <source>
        <dbReference type="ARBA" id="ARBA00001971"/>
    </source>
</evidence>
<evidence type="ECO:0000256" key="5">
    <source>
        <dbReference type="ARBA" id="ARBA00023004"/>
    </source>
</evidence>
<dbReference type="InterPro" id="IPR036396">
    <property type="entry name" value="Cyt_P450_sf"/>
</dbReference>
<feature type="transmembrane region" description="Helical" evidence="8">
    <location>
        <begin position="66"/>
        <end position="91"/>
    </location>
</feature>
<protein>
    <submittedName>
        <fullName evidence="9">Cytochrome P450</fullName>
    </submittedName>
</protein>
<keyword evidence="7" id="KW-0349">Heme</keyword>
<evidence type="ECO:0000256" key="6">
    <source>
        <dbReference type="ARBA" id="ARBA00023033"/>
    </source>
</evidence>
<comment type="similarity">
    <text evidence="2">Belongs to the cytochrome P450 family.</text>
</comment>
<keyword evidence="5 7" id="KW-0408">Iron</keyword>
<dbReference type="EMBL" id="ML977314">
    <property type="protein sequence ID" value="KAF2120350.1"/>
    <property type="molecule type" value="Genomic_DNA"/>
</dbReference>
<evidence type="ECO:0000313" key="10">
    <source>
        <dbReference type="Proteomes" id="UP000799770"/>
    </source>
</evidence>
<dbReference type="AlphaFoldDB" id="A0A6A5ZL41"/>
<gene>
    <name evidence="9" type="ORF">BDV96DRAFT_485599</name>
</gene>
<dbReference type="CDD" id="cd11061">
    <property type="entry name" value="CYP67-like"/>
    <property type="match status" value="1"/>
</dbReference>
<keyword evidence="3 7" id="KW-0479">Metal-binding</keyword>
<evidence type="ECO:0000313" key="9">
    <source>
        <dbReference type="EMBL" id="KAF2120350.1"/>
    </source>
</evidence>
<evidence type="ECO:0000256" key="2">
    <source>
        <dbReference type="ARBA" id="ARBA00010617"/>
    </source>
</evidence>
<dbReference type="GO" id="GO:0004497">
    <property type="term" value="F:monooxygenase activity"/>
    <property type="evidence" value="ECO:0007669"/>
    <property type="project" value="UniProtKB-KW"/>
</dbReference>
<dbReference type="Proteomes" id="UP000799770">
    <property type="component" value="Unassembled WGS sequence"/>
</dbReference>
<dbReference type="PRINTS" id="PR00463">
    <property type="entry name" value="EP450I"/>
</dbReference>